<dbReference type="Gene3D" id="1.10.357.10">
    <property type="entry name" value="Tetracycline Repressor, domain 2"/>
    <property type="match status" value="1"/>
</dbReference>
<dbReference type="Pfam" id="PF17918">
    <property type="entry name" value="TetR_C_15"/>
    <property type="match status" value="1"/>
</dbReference>
<protein>
    <submittedName>
        <fullName evidence="6">Transcriptional regulator, TetR family</fullName>
    </submittedName>
</protein>
<evidence type="ECO:0000256" key="1">
    <source>
        <dbReference type="ARBA" id="ARBA00023015"/>
    </source>
</evidence>
<dbReference type="GO" id="GO:0003700">
    <property type="term" value="F:DNA-binding transcription factor activity"/>
    <property type="evidence" value="ECO:0007669"/>
    <property type="project" value="TreeGrafter"/>
</dbReference>
<name>A0A1G9Z019_9ACTN</name>
<evidence type="ECO:0000256" key="3">
    <source>
        <dbReference type="ARBA" id="ARBA00023163"/>
    </source>
</evidence>
<dbReference type="InterPro" id="IPR041669">
    <property type="entry name" value="TetR_C_15"/>
</dbReference>
<proteinExistence type="predicted"/>
<organism evidence="6 7">
    <name type="scientific">Nocardioides szechwanensis</name>
    <dbReference type="NCBI Taxonomy" id="1005944"/>
    <lineage>
        <taxon>Bacteria</taxon>
        <taxon>Bacillati</taxon>
        <taxon>Actinomycetota</taxon>
        <taxon>Actinomycetes</taxon>
        <taxon>Propionibacteriales</taxon>
        <taxon>Nocardioidaceae</taxon>
        <taxon>Nocardioides</taxon>
    </lineage>
</organism>
<dbReference type="PRINTS" id="PR00455">
    <property type="entry name" value="HTHTETR"/>
</dbReference>
<feature type="DNA-binding region" description="H-T-H motif" evidence="4">
    <location>
        <begin position="46"/>
        <end position="65"/>
    </location>
</feature>
<dbReference type="InterPro" id="IPR050109">
    <property type="entry name" value="HTH-type_TetR-like_transc_reg"/>
</dbReference>
<feature type="domain" description="HTH tetR-type" evidence="5">
    <location>
        <begin position="23"/>
        <end position="83"/>
    </location>
</feature>
<dbReference type="PROSITE" id="PS50977">
    <property type="entry name" value="HTH_TETR_2"/>
    <property type="match status" value="1"/>
</dbReference>
<keyword evidence="2 4" id="KW-0238">DNA-binding</keyword>
<evidence type="ECO:0000259" key="5">
    <source>
        <dbReference type="PROSITE" id="PS50977"/>
    </source>
</evidence>
<reference evidence="7" key="1">
    <citation type="submission" date="2016-10" db="EMBL/GenBank/DDBJ databases">
        <authorList>
            <person name="Varghese N."/>
            <person name="Submissions S."/>
        </authorList>
    </citation>
    <scope>NUCLEOTIDE SEQUENCE [LARGE SCALE GENOMIC DNA]</scope>
    <source>
        <strain evidence="7">CGMCC 1.11147</strain>
    </source>
</reference>
<dbReference type="Pfam" id="PF00440">
    <property type="entry name" value="TetR_N"/>
    <property type="match status" value="1"/>
</dbReference>
<dbReference type="InterPro" id="IPR023772">
    <property type="entry name" value="DNA-bd_HTH_TetR-type_CS"/>
</dbReference>
<evidence type="ECO:0000313" key="7">
    <source>
        <dbReference type="Proteomes" id="UP000199004"/>
    </source>
</evidence>
<dbReference type="PROSITE" id="PS01081">
    <property type="entry name" value="HTH_TETR_1"/>
    <property type="match status" value="1"/>
</dbReference>
<gene>
    <name evidence="6" type="ORF">SAMN05192576_1556</name>
</gene>
<dbReference type="InterPro" id="IPR001647">
    <property type="entry name" value="HTH_TetR"/>
</dbReference>
<dbReference type="PANTHER" id="PTHR30055:SF234">
    <property type="entry name" value="HTH-TYPE TRANSCRIPTIONAL REGULATOR BETI"/>
    <property type="match status" value="1"/>
</dbReference>
<dbReference type="Proteomes" id="UP000199004">
    <property type="component" value="Unassembled WGS sequence"/>
</dbReference>
<accession>A0A1G9Z019</accession>
<sequence length="212" mass="23029">MTRAITRIQFASMRRQPQQARSKAMVERIIEAGRAVLMRDGYEGFSTNRVAGEAGISPGSLYQYFPDKAAIVSAVVDRHSDAVAERVAAALADRIGDAGPGMIRATTAALLGALGADVEVLRVVMEELPAARNRDRRTALERRVRELVTAYLAARPGATRSVDHTTTAWVLVMAIEHLTVRYVLDRPDIARDAFLDEVVALCGGYLGIPTLP</sequence>
<dbReference type="AlphaFoldDB" id="A0A1G9Z019"/>
<dbReference type="InterPro" id="IPR009057">
    <property type="entry name" value="Homeodomain-like_sf"/>
</dbReference>
<dbReference type="STRING" id="1005944.SAMN05192576_1556"/>
<keyword evidence="1" id="KW-0805">Transcription regulation</keyword>
<dbReference type="EMBL" id="FNIC01000002">
    <property type="protein sequence ID" value="SDN14620.1"/>
    <property type="molecule type" value="Genomic_DNA"/>
</dbReference>
<evidence type="ECO:0000313" key="6">
    <source>
        <dbReference type="EMBL" id="SDN14620.1"/>
    </source>
</evidence>
<dbReference type="SUPFAM" id="SSF46689">
    <property type="entry name" value="Homeodomain-like"/>
    <property type="match status" value="1"/>
</dbReference>
<keyword evidence="7" id="KW-1185">Reference proteome</keyword>
<dbReference type="GO" id="GO:0000976">
    <property type="term" value="F:transcription cis-regulatory region binding"/>
    <property type="evidence" value="ECO:0007669"/>
    <property type="project" value="TreeGrafter"/>
</dbReference>
<keyword evidence="3" id="KW-0804">Transcription</keyword>
<dbReference type="PANTHER" id="PTHR30055">
    <property type="entry name" value="HTH-TYPE TRANSCRIPTIONAL REGULATOR RUTR"/>
    <property type="match status" value="1"/>
</dbReference>
<evidence type="ECO:0000256" key="2">
    <source>
        <dbReference type="ARBA" id="ARBA00023125"/>
    </source>
</evidence>
<evidence type="ECO:0000256" key="4">
    <source>
        <dbReference type="PROSITE-ProRule" id="PRU00335"/>
    </source>
</evidence>